<evidence type="ECO:0000313" key="4">
    <source>
        <dbReference type="Proteomes" id="UP000186940"/>
    </source>
</evidence>
<proteinExistence type="predicted"/>
<dbReference type="Pfam" id="PF02697">
    <property type="entry name" value="VAPB_antitox"/>
    <property type="match status" value="1"/>
</dbReference>
<evidence type="ECO:0000313" key="3">
    <source>
        <dbReference type="EMBL" id="OFV67941.1"/>
    </source>
</evidence>
<comment type="caution">
    <text evidence="3">The sequence shown here is derived from an EMBL/GenBank/DDBJ whole genome shotgun (WGS) entry which is preliminary data.</text>
</comment>
<dbReference type="InterPro" id="IPR003847">
    <property type="entry name" value="Put_antitoxin"/>
</dbReference>
<sequence>MSRKLISIHEETYEQLEDLKVSPSESFNDVLSRLISWPAEVLRSLQENAARARGETPLDIEVIETVPVPKEPNMIALEERCCETPIPLVIYDDLKGKKGNEVKRSLIVGRGRVFLPPGRYIVELQARCEEDRFNKKPSIRQISLYEPRTIKFHLKQPTANERRDLLSHQIEPPPEEEPPYRQMK</sequence>
<gene>
    <name evidence="3" type="ORF">SCAL_000581</name>
</gene>
<accession>A0A1F2PB66</accession>
<feature type="region of interest" description="Disordered" evidence="2">
    <location>
        <begin position="161"/>
        <end position="184"/>
    </location>
</feature>
<dbReference type="EMBL" id="LYOS01000002">
    <property type="protein sequence ID" value="OFV67941.1"/>
    <property type="molecule type" value="Genomic_DNA"/>
</dbReference>
<dbReference type="AlphaFoldDB" id="A0A1F2PB66"/>
<name>A0A1F2PB66_9EURY</name>
<keyword evidence="1" id="KW-1277">Toxin-antitoxin system</keyword>
<keyword evidence="4" id="KW-1185">Reference proteome</keyword>
<dbReference type="Proteomes" id="UP000186940">
    <property type="component" value="Unassembled WGS sequence"/>
</dbReference>
<evidence type="ECO:0000256" key="1">
    <source>
        <dbReference type="ARBA" id="ARBA00022649"/>
    </source>
</evidence>
<organism evidence="3 4">
    <name type="scientific">Candidatus Syntropharchaeum caldarium</name>
    <dbReference type="NCBI Taxonomy" id="1838285"/>
    <lineage>
        <taxon>Archaea</taxon>
        <taxon>Methanobacteriati</taxon>
        <taxon>Methanobacteriota</taxon>
        <taxon>Stenosarchaea group</taxon>
        <taxon>Methanomicrobia</taxon>
        <taxon>Methanosarcinales</taxon>
        <taxon>ANME-2 cluster</taxon>
        <taxon>Candidatus Syntropharchaeum</taxon>
    </lineage>
</organism>
<protein>
    <submittedName>
        <fullName evidence="3">Protein containing DUF217</fullName>
    </submittedName>
</protein>
<dbReference type="STRING" id="1838285.SCAL_000581"/>
<evidence type="ECO:0000256" key="2">
    <source>
        <dbReference type="SAM" id="MobiDB-lite"/>
    </source>
</evidence>
<reference evidence="3" key="1">
    <citation type="submission" date="2016-05" db="EMBL/GenBank/DDBJ databases">
        <title>Microbial consortia oxidize butane by reversing methanogenesis.</title>
        <authorList>
            <person name="Laso-Perez R."/>
            <person name="Richter M."/>
            <person name="Wegener G."/>
            <person name="Musat F."/>
        </authorList>
    </citation>
    <scope>NUCLEOTIDE SEQUENCE [LARGE SCALE GENOMIC DNA]</scope>
    <source>
        <strain evidence="3">BOX2</strain>
    </source>
</reference>